<dbReference type="EMBL" id="SDOX01000011">
    <property type="protein sequence ID" value="TFJ85711.1"/>
    <property type="molecule type" value="Genomic_DNA"/>
</dbReference>
<keyword evidence="3" id="KW-0963">Cytoplasm</keyword>
<name>A0A4D9D1V9_9STRA</name>
<comment type="caution">
    <text evidence="6">The sequence shown here is derived from an EMBL/GenBank/DDBJ whole genome shotgun (WGS) entry which is preliminary data.</text>
</comment>
<evidence type="ECO:0000256" key="3">
    <source>
        <dbReference type="ARBA" id="ARBA00022490"/>
    </source>
</evidence>
<organism evidence="6 7">
    <name type="scientific">Nannochloropsis salina CCMP1776</name>
    <dbReference type="NCBI Taxonomy" id="1027361"/>
    <lineage>
        <taxon>Eukaryota</taxon>
        <taxon>Sar</taxon>
        <taxon>Stramenopiles</taxon>
        <taxon>Ochrophyta</taxon>
        <taxon>Eustigmatophyceae</taxon>
        <taxon>Eustigmatales</taxon>
        <taxon>Monodopsidaceae</taxon>
        <taxon>Microchloropsis</taxon>
        <taxon>Microchloropsis salina</taxon>
    </lineage>
</organism>
<sequence>MHAYDLMNIPPRLCSLLWRRLSRRLACELPPLKPTRVWLWQGQQGFALYPPPHCPGASLLRQRVATSTEAAMSLPRAEEGPESQDVSLDALLSIRHQRLVRHVKAVSGDHRRHVLAYCRQYEAGESIHEIARRVCYPPYLLARMLVEVLCKVETRTKVTELMRAPHLIANHRLRREVMHCIAVDIDFSPGADRVSRSIGLDYERELQLRLRALAVPFEDEAMLRARGLPKTPDVRLSVPLGVVDACGKHHVVNWIDSKALYGTRETFEGEVLPQVTRYVNRFGPGCVVFWFGFCPGVQELLSAQECHVVVIDDFPPPVEKLVFLNGDVLETM</sequence>
<evidence type="ECO:0000256" key="2">
    <source>
        <dbReference type="ARBA" id="ARBA00004496"/>
    </source>
</evidence>
<dbReference type="Proteomes" id="UP000355283">
    <property type="component" value="Unassembled WGS sequence"/>
</dbReference>
<dbReference type="AlphaFoldDB" id="A0A4D9D1V9"/>
<gene>
    <name evidence="6" type="ORF">NSK_003217</name>
</gene>
<dbReference type="PANTHER" id="PTHR31661:SF1">
    <property type="entry name" value="CDAN1-INTERACTING NUCLEASE 1"/>
    <property type="match status" value="1"/>
</dbReference>
<dbReference type="GO" id="GO:0005737">
    <property type="term" value="C:cytoplasm"/>
    <property type="evidence" value="ECO:0007669"/>
    <property type="project" value="UniProtKB-SubCell"/>
</dbReference>
<evidence type="ECO:0000256" key="1">
    <source>
        <dbReference type="ARBA" id="ARBA00004123"/>
    </source>
</evidence>
<proteinExistence type="predicted"/>
<dbReference type="InterPro" id="IPR029404">
    <property type="entry name" value="CDIN1"/>
</dbReference>
<dbReference type="OrthoDB" id="1272at2759"/>
<reference evidence="6 7" key="1">
    <citation type="submission" date="2019-01" db="EMBL/GenBank/DDBJ databases">
        <title>Nuclear Genome Assembly of the Microalgal Biofuel strain Nannochloropsis salina CCMP1776.</title>
        <authorList>
            <person name="Hovde B."/>
        </authorList>
    </citation>
    <scope>NUCLEOTIDE SEQUENCE [LARGE SCALE GENOMIC DNA]</scope>
    <source>
        <strain evidence="6 7">CCMP1776</strain>
    </source>
</reference>
<keyword evidence="7" id="KW-1185">Reference proteome</keyword>
<evidence type="ECO:0000256" key="5">
    <source>
        <dbReference type="ARBA" id="ARBA00023480"/>
    </source>
</evidence>
<dbReference type="PANTHER" id="PTHR31661">
    <property type="entry name" value="SIMILAR TO CDNA SEQUENCE BC052040"/>
    <property type="match status" value="1"/>
</dbReference>
<dbReference type="GO" id="GO:0005634">
    <property type="term" value="C:nucleus"/>
    <property type="evidence" value="ECO:0007669"/>
    <property type="project" value="UniProtKB-SubCell"/>
</dbReference>
<dbReference type="Pfam" id="PF14811">
    <property type="entry name" value="TPD"/>
    <property type="match status" value="1"/>
</dbReference>
<evidence type="ECO:0000313" key="7">
    <source>
        <dbReference type="Proteomes" id="UP000355283"/>
    </source>
</evidence>
<comment type="subcellular location">
    <subcellularLocation>
        <location evidence="2">Cytoplasm</location>
    </subcellularLocation>
    <subcellularLocation>
        <location evidence="1">Nucleus</location>
    </subcellularLocation>
</comment>
<protein>
    <recommendedName>
        <fullName evidence="5">CDAN1-interacting nuclease 1</fullName>
    </recommendedName>
</protein>
<keyword evidence="4" id="KW-0539">Nucleus</keyword>
<accession>A0A4D9D1V9</accession>
<evidence type="ECO:0000313" key="6">
    <source>
        <dbReference type="EMBL" id="TFJ85711.1"/>
    </source>
</evidence>
<evidence type="ECO:0000256" key="4">
    <source>
        <dbReference type="ARBA" id="ARBA00023242"/>
    </source>
</evidence>